<gene>
    <name evidence="2" type="ORF">GPECTOR_16g632</name>
</gene>
<comment type="caution">
    <text evidence="2">The sequence shown here is derived from an EMBL/GenBank/DDBJ whole genome shotgun (WGS) entry which is preliminary data.</text>
</comment>
<evidence type="ECO:0000256" key="1">
    <source>
        <dbReference type="SAM" id="MobiDB-lite"/>
    </source>
</evidence>
<name>A0A150GL00_GONPE</name>
<reference evidence="3" key="1">
    <citation type="journal article" date="2016" name="Nat. Commun.">
        <title>The Gonium pectorale genome demonstrates co-option of cell cycle regulation during the evolution of multicellularity.</title>
        <authorList>
            <person name="Hanschen E.R."/>
            <person name="Marriage T.N."/>
            <person name="Ferris P.J."/>
            <person name="Hamaji T."/>
            <person name="Toyoda A."/>
            <person name="Fujiyama A."/>
            <person name="Neme R."/>
            <person name="Noguchi H."/>
            <person name="Minakuchi Y."/>
            <person name="Suzuki M."/>
            <person name="Kawai-Toyooka H."/>
            <person name="Smith D.R."/>
            <person name="Sparks H."/>
            <person name="Anderson J."/>
            <person name="Bakaric R."/>
            <person name="Luria V."/>
            <person name="Karger A."/>
            <person name="Kirschner M.W."/>
            <person name="Durand P.M."/>
            <person name="Michod R.E."/>
            <person name="Nozaki H."/>
            <person name="Olson B.J."/>
        </authorList>
    </citation>
    <scope>NUCLEOTIDE SEQUENCE [LARGE SCALE GENOMIC DNA]</scope>
    <source>
        <strain evidence="3">NIES-2863</strain>
    </source>
</reference>
<organism evidence="2 3">
    <name type="scientific">Gonium pectorale</name>
    <name type="common">Green alga</name>
    <dbReference type="NCBI Taxonomy" id="33097"/>
    <lineage>
        <taxon>Eukaryota</taxon>
        <taxon>Viridiplantae</taxon>
        <taxon>Chlorophyta</taxon>
        <taxon>core chlorophytes</taxon>
        <taxon>Chlorophyceae</taxon>
        <taxon>CS clade</taxon>
        <taxon>Chlamydomonadales</taxon>
        <taxon>Volvocaceae</taxon>
        <taxon>Gonium</taxon>
    </lineage>
</organism>
<evidence type="ECO:0000313" key="3">
    <source>
        <dbReference type="Proteomes" id="UP000075714"/>
    </source>
</evidence>
<dbReference type="Proteomes" id="UP000075714">
    <property type="component" value="Unassembled WGS sequence"/>
</dbReference>
<sequence length="436" mass="42627">MRLRSAGASQAEDDSESDGEAAIGSNAEGGDGSAGSGRQRRQWRRQPPPPAVQPWEELVYRGRPRSRFIPSSSRPAAATAFGSAFTGSDGGSGTAGNSSSVLTLRTHQHVAALGWDPRRPGRLALVDRSTPQVTLLDLGAGPGAATAVGGGAAGAAGVGFNGGSGQGPNYRRSYLTAAPASANAAGGGAARALTYMRYGSQAATYTLAAAGRASGDGAVVHLWDERRGRTPVSRLASPGGAALVAPLEPSADGTALLGVVHPGTLVVWDVRRASAAEGGGALLSLGSSAPSASAVVATADVLGPLAAAGCLRPVLSSLATDPRDTGRVALLTQQPAAAAAAAALASGPASAVLPAAVAAAAVAARAGLAPGHGAGLWTATPVPGVFAAAAGTAPVPAAYAVAARLDDWPLCAASLAATGDVVCGTVGGHLVHWRKG</sequence>
<dbReference type="EMBL" id="LSYV01000017">
    <property type="protein sequence ID" value="KXZ50458.1"/>
    <property type="molecule type" value="Genomic_DNA"/>
</dbReference>
<keyword evidence="3" id="KW-1185">Reference proteome</keyword>
<accession>A0A150GL00</accession>
<dbReference type="AlphaFoldDB" id="A0A150GL00"/>
<evidence type="ECO:0000313" key="2">
    <source>
        <dbReference type="EMBL" id="KXZ50458.1"/>
    </source>
</evidence>
<proteinExistence type="predicted"/>
<feature type="region of interest" description="Disordered" evidence="1">
    <location>
        <begin position="1"/>
        <end position="56"/>
    </location>
</feature>
<dbReference type="OrthoDB" id="547996at2759"/>
<protein>
    <submittedName>
        <fullName evidence="2">Uncharacterized protein</fullName>
    </submittedName>
</protein>